<feature type="domain" description="Serine aminopeptidase S33" evidence="1">
    <location>
        <begin position="64"/>
        <end position="147"/>
    </location>
</feature>
<dbReference type="AlphaFoldDB" id="G4TX32"/>
<dbReference type="InterPro" id="IPR022742">
    <property type="entry name" value="Hydrolase_4"/>
</dbReference>
<evidence type="ECO:0000313" key="2">
    <source>
        <dbReference type="EMBL" id="CCA75875.1"/>
    </source>
</evidence>
<reference evidence="2 3" key="1">
    <citation type="journal article" date="2011" name="PLoS Pathog.">
        <title>Endophytic Life Strategies Decoded by Genome and Transcriptome Analyses of the Mutualistic Root Symbiont Piriformospora indica.</title>
        <authorList>
            <person name="Zuccaro A."/>
            <person name="Lahrmann U."/>
            <person name="Guldener U."/>
            <person name="Langen G."/>
            <person name="Pfiffi S."/>
            <person name="Biedenkopf D."/>
            <person name="Wong P."/>
            <person name="Samans B."/>
            <person name="Grimm C."/>
            <person name="Basiewicz M."/>
            <person name="Murat C."/>
            <person name="Martin F."/>
            <person name="Kogel K.H."/>
        </authorList>
    </citation>
    <scope>NUCLEOTIDE SEQUENCE [LARGE SCALE GENOMIC DNA]</scope>
    <source>
        <strain evidence="2 3">DSM 11827</strain>
    </source>
</reference>
<dbReference type="HOGENOM" id="CLU_048353_0_1_1"/>
<gene>
    <name evidence="2" type="ORF">PIIN_09871</name>
</gene>
<accession>G4TX32</accession>
<evidence type="ECO:0000259" key="1">
    <source>
        <dbReference type="Pfam" id="PF12146"/>
    </source>
</evidence>
<dbReference type="OrthoDB" id="9988524at2759"/>
<dbReference type="eggNOG" id="KOG4667">
    <property type="taxonomic scope" value="Eukaryota"/>
</dbReference>
<dbReference type="Pfam" id="PF12146">
    <property type="entry name" value="Hydrolase_4"/>
    <property type="match status" value="1"/>
</dbReference>
<organism evidence="2 3">
    <name type="scientific">Serendipita indica (strain DSM 11827)</name>
    <name type="common">Root endophyte fungus</name>
    <name type="synonym">Piriformospora indica</name>
    <dbReference type="NCBI Taxonomy" id="1109443"/>
    <lineage>
        <taxon>Eukaryota</taxon>
        <taxon>Fungi</taxon>
        <taxon>Dikarya</taxon>
        <taxon>Basidiomycota</taxon>
        <taxon>Agaricomycotina</taxon>
        <taxon>Agaricomycetes</taxon>
        <taxon>Sebacinales</taxon>
        <taxon>Serendipitaceae</taxon>
        <taxon>Serendipita</taxon>
    </lineage>
</organism>
<dbReference type="SUPFAM" id="SSF53474">
    <property type="entry name" value="alpha/beta-Hydrolases"/>
    <property type="match status" value="1"/>
</dbReference>
<dbReference type="Gene3D" id="3.40.50.1820">
    <property type="entry name" value="alpha/beta hydrolase"/>
    <property type="match status" value="1"/>
</dbReference>
<dbReference type="InParanoid" id="G4TX32"/>
<protein>
    <submittedName>
        <fullName evidence="2">Related to ectomycorrhiza-regulated esterase/lipase/thioesterase family protein-Laccaria bicolor</fullName>
    </submittedName>
</protein>
<dbReference type="PANTHER" id="PTHR42886:SF53">
    <property type="entry name" value="ALPHA_BETA-HYDROLASES SUPERFAMILY PROTEIN"/>
    <property type="match status" value="1"/>
</dbReference>
<dbReference type="OMA" id="LYASMNH"/>
<dbReference type="InterPro" id="IPR029058">
    <property type="entry name" value="AB_hydrolase_fold"/>
</dbReference>
<sequence>MPSTKLYIQHPLDADRSCKLVGILERADANLSTHGKPLALILHGSMGHKDYLFQRKLAPLLPMDSFRFDFRGNLESGGDWSLASLPKDVEDIQVVVEYMKREYGYTTTVLIGHSRGSIVTCKWIASGSRETQDVEAFVNVSGRYRMERFRYIQEVHAESIQKRGYGIWKVRVAGKPVEVKIYPADIDEFANWDISYIPSSFPPHIDVLSIQGMSDGIVPPYDAVCYALAFEQRKGGEGRHTLHFIEDADHNFAGHHDEVNQTIVEWLTRRARKEPLSLGGLWRSRL</sequence>
<name>G4TX32_SERID</name>
<dbReference type="STRING" id="1109443.G4TX32"/>
<dbReference type="Proteomes" id="UP000007148">
    <property type="component" value="Unassembled WGS sequence"/>
</dbReference>
<dbReference type="EMBL" id="CAFZ01000542">
    <property type="protein sequence ID" value="CCA75875.1"/>
    <property type="molecule type" value="Genomic_DNA"/>
</dbReference>
<comment type="caution">
    <text evidence="2">The sequence shown here is derived from an EMBL/GenBank/DDBJ whole genome shotgun (WGS) entry which is preliminary data.</text>
</comment>
<proteinExistence type="predicted"/>
<evidence type="ECO:0000313" key="3">
    <source>
        <dbReference type="Proteomes" id="UP000007148"/>
    </source>
</evidence>
<dbReference type="PANTHER" id="PTHR42886">
    <property type="entry name" value="RE40534P-RELATED"/>
    <property type="match status" value="1"/>
</dbReference>
<keyword evidence="3" id="KW-1185">Reference proteome</keyword>